<evidence type="ECO:0000256" key="2">
    <source>
        <dbReference type="ARBA" id="ARBA00005464"/>
    </source>
</evidence>
<evidence type="ECO:0000259" key="10">
    <source>
        <dbReference type="Pfam" id="PF05698"/>
    </source>
</evidence>
<dbReference type="InterPro" id="IPR005215">
    <property type="entry name" value="Trig_fac"/>
</dbReference>
<evidence type="ECO:0000256" key="3">
    <source>
        <dbReference type="ARBA" id="ARBA00013194"/>
    </source>
</evidence>
<dbReference type="GO" id="GO:0051083">
    <property type="term" value="P:'de novo' cotranslational protein folding"/>
    <property type="evidence" value="ECO:0007669"/>
    <property type="project" value="TreeGrafter"/>
</dbReference>
<comment type="caution">
    <text evidence="11">The sequence shown here is derived from an EMBL/GenBank/DDBJ whole genome shotgun (WGS) entry which is preliminary data.</text>
</comment>
<evidence type="ECO:0000259" key="9">
    <source>
        <dbReference type="Pfam" id="PF05697"/>
    </source>
</evidence>
<dbReference type="Pfam" id="PF05698">
    <property type="entry name" value="Trigger_C"/>
    <property type="match status" value="1"/>
</dbReference>
<feature type="coiled-coil region" evidence="7">
    <location>
        <begin position="258"/>
        <end position="285"/>
    </location>
</feature>
<sequence>MLPFCLLISLAGFTALRYNAGLMSKTSSQPKTNKKTSSAAVAEHDHQHDHHDHQHDHEHDHSKESYISANEKILLSLPWAQVDESYQKQLRLAAKNFKTEGFRQGKAPLALVEKNLGSERLIEATLQELVPSIYEAAVKTLPAEKRPITLPEFNPIKLNKGEDWQVEAYFAAFPQIDLKNYKKSVATGNKKAAEFIKEQNAALKNTAEEKKSTEKGAEKTVTQSKELSENEQNEIRLQHIFQALVADLKPTIPELLLRQETQSEFERLLKQLEQFQMKLEDYLKRREITIETLSNELASTVLGRLQVDFILATISQTEKLAVDDTEIATAFEKIEDAKVREQLRQDERYTQQLKANLLQQKTLDFLLKLD</sequence>
<comment type="similarity">
    <text evidence="2">Belongs to the FKBP-type PPIase family. Tig subfamily.</text>
</comment>
<dbReference type="InterPro" id="IPR037041">
    <property type="entry name" value="Trigger_fac_C_sf"/>
</dbReference>
<protein>
    <recommendedName>
        <fullName evidence="3">peptidylprolyl isomerase</fullName>
        <ecNumber evidence="3">5.2.1.8</ecNumber>
    </recommendedName>
</protein>
<organism evidence="11">
    <name type="scientific">bioreactor metagenome</name>
    <dbReference type="NCBI Taxonomy" id="1076179"/>
    <lineage>
        <taxon>unclassified sequences</taxon>
        <taxon>metagenomes</taxon>
        <taxon>ecological metagenomes</taxon>
    </lineage>
</organism>
<dbReference type="EMBL" id="VSSQ01033256">
    <property type="protein sequence ID" value="MPM84788.1"/>
    <property type="molecule type" value="Genomic_DNA"/>
</dbReference>
<evidence type="ECO:0000256" key="4">
    <source>
        <dbReference type="ARBA" id="ARBA00023110"/>
    </source>
</evidence>
<keyword evidence="6 11" id="KW-0413">Isomerase</keyword>
<keyword evidence="7" id="KW-0175">Coiled coil</keyword>
<dbReference type="PANTHER" id="PTHR30560">
    <property type="entry name" value="TRIGGER FACTOR CHAPERONE AND PEPTIDYL-PROLYL CIS/TRANS ISOMERASE"/>
    <property type="match status" value="1"/>
</dbReference>
<accession>A0A645D6V6</accession>
<feature type="domain" description="Trigger factor C-terminal" evidence="10">
    <location>
        <begin position="219"/>
        <end position="367"/>
    </location>
</feature>
<dbReference type="GO" id="GO:0015031">
    <property type="term" value="P:protein transport"/>
    <property type="evidence" value="ECO:0007669"/>
    <property type="project" value="InterPro"/>
</dbReference>
<gene>
    <name evidence="11" type="primary">tig_43</name>
    <name evidence="11" type="ORF">SDC9_131864</name>
</gene>
<evidence type="ECO:0000256" key="8">
    <source>
        <dbReference type="SAM" id="MobiDB-lite"/>
    </source>
</evidence>
<dbReference type="GO" id="GO:0043022">
    <property type="term" value="F:ribosome binding"/>
    <property type="evidence" value="ECO:0007669"/>
    <property type="project" value="TreeGrafter"/>
</dbReference>
<evidence type="ECO:0000256" key="1">
    <source>
        <dbReference type="ARBA" id="ARBA00000971"/>
    </source>
</evidence>
<reference evidence="11" key="1">
    <citation type="submission" date="2019-08" db="EMBL/GenBank/DDBJ databases">
        <authorList>
            <person name="Kucharzyk K."/>
            <person name="Murdoch R.W."/>
            <person name="Higgins S."/>
            <person name="Loffler F."/>
        </authorList>
    </citation>
    <scope>NUCLEOTIDE SEQUENCE</scope>
</reference>
<feature type="region of interest" description="Disordered" evidence="8">
    <location>
        <begin position="24"/>
        <end position="64"/>
    </location>
</feature>
<dbReference type="EC" id="5.2.1.8" evidence="3"/>
<feature type="region of interest" description="Disordered" evidence="8">
    <location>
        <begin position="206"/>
        <end position="227"/>
    </location>
</feature>
<comment type="catalytic activity">
    <reaction evidence="1">
        <text>[protein]-peptidylproline (omega=180) = [protein]-peptidylproline (omega=0)</text>
        <dbReference type="Rhea" id="RHEA:16237"/>
        <dbReference type="Rhea" id="RHEA-COMP:10747"/>
        <dbReference type="Rhea" id="RHEA-COMP:10748"/>
        <dbReference type="ChEBI" id="CHEBI:83833"/>
        <dbReference type="ChEBI" id="CHEBI:83834"/>
        <dbReference type="EC" id="5.2.1.8"/>
    </reaction>
</comment>
<dbReference type="GO" id="GO:0003755">
    <property type="term" value="F:peptidyl-prolyl cis-trans isomerase activity"/>
    <property type="evidence" value="ECO:0007669"/>
    <property type="project" value="UniProtKB-KW"/>
</dbReference>
<dbReference type="AlphaFoldDB" id="A0A645D6V6"/>
<dbReference type="SUPFAM" id="SSF109998">
    <property type="entry name" value="Triger factor/SurA peptide-binding domain-like"/>
    <property type="match status" value="1"/>
</dbReference>
<dbReference type="Gene3D" id="3.30.70.1050">
    <property type="entry name" value="Trigger factor ribosome-binding domain"/>
    <property type="match status" value="1"/>
</dbReference>
<feature type="compositionally biased region" description="Polar residues" evidence="8">
    <location>
        <begin position="24"/>
        <end position="39"/>
    </location>
</feature>
<dbReference type="InterPro" id="IPR008881">
    <property type="entry name" value="Trigger_fac_ribosome-bd_bac"/>
</dbReference>
<dbReference type="GO" id="GO:0044183">
    <property type="term" value="F:protein folding chaperone"/>
    <property type="evidence" value="ECO:0007669"/>
    <property type="project" value="TreeGrafter"/>
</dbReference>
<keyword evidence="4" id="KW-0697">Rotamase</keyword>
<name>A0A645D6V6_9ZZZZ</name>
<evidence type="ECO:0000256" key="5">
    <source>
        <dbReference type="ARBA" id="ARBA00023186"/>
    </source>
</evidence>
<evidence type="ECO:0000256" key="7">
    <source>
        <dbReference type="SAM" id="Coils"/>
    </source>
</evidence>
<dbReference type="Pfam" id="PF05697">
    <property type="entry name" value="Trigger_N"/>
    <property type="match status" value="1"/>
</dbReference>
<dbReference type="InterPro" id="IPR036611">
    <property type="entry name" value="Trigger_fac_ribosome-bd_sf"/>
</dbReference>
<proteinExistence type="inferred from homology"/>
<evidence type="ECO:0000256" key="6">
    <source>
        <dbReference type="ARBA" id="ARBA00023235"/>
    </source>
</evidence>
<keyword evidence="5" id="KW-0143">Chaperone</keyword>
<dbReference type="InterPro" id="IPR027304">
    <property type="entry name" value="Trigger_fact/SurA_dom_sf"/>
</dbReference>
<feature type="domain" description="Trigger factor ribosome-binding bacterial" evidence="9">
    <location>
        <begin position="70"/>
        <end position="186"/>
    </location>
</feature>
<dbReference type="PANTHER" id="PTHR30560:SF3">
    <property type="entry name" value="TRIGGER FACTOR-LIKE PROTEIN TIG, CHLOROPLASTIC"/>
    <property type="match status" value="1"/>
</dbReference>
<feature type="compositionally biased region" description="Basic and acidic residues" evidence="8">
    <location>
        <begin position="42"/>
        <end position="64"/>
    </location>
</feature>
<dbReference type="Gene3D" id="1.10.3120.10">
    <property type="entry name" value="Trigger factor, C-terminal domain"/>
    <property type="match status" value="1"/>
</dbReference>
<evidence type="ECO:0000313" key="11">
    <source>
        <dbReference type="EMBL" id="MPM84788.1"/>
    </source>
</evidence>
<dbReference type="InterPro" id="IPR008880">
    <property type="entry name" value="Trigger_fac_C"/>
</dbReference>
<dbReference type="GO" id="GO:0043335">
    <property type="term" value="P:protein unfolding"/>
    <property type="evidence" value="ECO:0007669"/>
    <property type="project" value="TreeGrafter"/>
</dbReference>
<feature type="compositionally biased region" description="Basic and acidic residues" evidence="8">
    <location>
        <begin position="206"/>
        <end position="218"/>
    </location>
</feature>
<dbReference type="SUPFAM" id="SSF102735">
    <property type="entry name" value="Trigger factor ribosome-binding domain"/>
    <property type="match status" value="1"/>
</dbReference>